<proteinExistence type="predicted"/>
<feature type="transmembrane region" description="Helical" evidence="1">
    <location>
        <begin position="7"/>
        <end position="27"/>
    </location>
</feature>
<protein>
    <recommendedName>
        <fullName evidence="4">Dipeptidylpeptidase IV N-terminal domain-containing protein</fullName>
    </recommendedName>
</protein>
<evidence type="ECO:0000313" key="3">
    <source>
        <dbReference type="Proteomes" id="UP000231648"/>
    </source>
</evidence>
<dbReference type="SUPFAM" id="SSF69304">
    <property type="entry name" value="Tricorn protease N-terminal domain"/>
    <property type="match status" value="1"/>
</dbReference>
<organism evidence="2 3">
    <name type="scientific">Candidatus Portnoybacteria bacterium CG10_big_fil_rev_8_21_14_0_10_38_18</name>
    <dbReference type="NCBI Taxonomy" id="1974813"/>
    <lineage>
        <taxon>Bacteria</taxon>
        <taxon>Candidatus Portnoyibacteriota</taxon>
    </lineage>
</organism>
<evidence type="ECO:0008006" key="4">
    <source>
        <dbReference type="Google" id="ProtNLM"/>
    </source>
</evidence>
<keyword evidence="1" id="KW-0812">Transmembrane</keyword>
<name>A0A2M8KC75_9BACT</name>
<comment type="caution">
    <text evidence="2">The sequence shown here is derived from an EMBL/GenBank/DDBJ whole genome shotgun (WGS) entry which is preliminary data.</text>
</comment>
<dbReference type="Gene3D" id="2.120.10.30">
    <property type="entry name" value="TolB, C-terminal domain"/>
    <property type="match status" value="1"/>
</dbReference>
<accession>A0A2M8KC75</accession>
<reference evidence="3" key="1">
    <citation type="submission" date="2017-09" db="EMBL/GenBank/DDBJ databases">
        <title>Depth-based differentiation of microbial function through sediment-hosted aquifers and enrichment of novel symbionts in the deep terrestrial subsurface.</title>
        <authorList>
            <person name="Probst A.J."/>
            <person name="Ladd B."/>
            <person name="Jarett J.K."/>
            <person name="Geller-Mcgrath D.E."/>
            <person name="Sieber C.M.K."/>
            <person name="Emerson J.B."/>
            <person name="Anantharaman K."/>
            <person name="Thomas B.C."/>
            <person name="Malmstrom R."/>
            <person name="Stieglmeier M."/>
            <person name="Klingl A."/>
            <person name="Woyke T."/>
            <person name="Ryan C.M."/>
            <person name="Banfield J.F."/>
        </authorList>
    </citation>
    <scope>NUCLEOTIDE SEQUENCE [LARGE SCALE GENOMIC DNA]</scope>
</reference>
<evidence type="ECO:0000256" key="1">
    <source>
        <dbReference type="SAM" id="Phobius"/>
    </source>
</evidence>
<dbReference type="AlphaFoldDB" id="A0A2M8KC75"/>
<dbReference type="EMBL" id="PFDX01000015">
    <property type="protein sequence ID" value="PJE57531.1"/>
    <property type="molecule type" value="Genomic_DNA"/>
</dbReference>
<sequence>MKFRISKILFFILGLVIVLIGSYFVFFTKQEKSFGEPIFIIEHNEVWQLDFDWDGKSKGRQLTNDGFEKSLLKVAPDQRRVGYYKHLYSKPIYQDEVSYHENYLALMVYSLDTGEEQEVFRGDYRFGNWEWLNPREAVLYRGCGTECVGFWRVDIETGEKDVVNYGVRYEWSPNKELVVAHHYSGGYGITVGDKYGNTLFEFRRLLPSVYSKLTDETKATWSEDGRVLSLTIKKENEEKLEVIKFDVDNNFKIISQEEWSV</sequence>
<keyword evidence="1" id="KW-0472">Membrane</keyword>
<dbReference type="InterPro" id="IPR011042">
    <property type="entry name" value="6-blade_b-propeller_TolB-like"/>
</dbReference>
<evidence type="ECO:0000313" key="2">
    <source>
        <dbReference type="EMBL" id="PJE57531.1"/>
    </source>
</evidence>
<gene>
    <name evidence="2" type="ORF">COU82_01590</name>
</gene>
<keyword evidence="1" id="KW-1133">Transmembrane helix</keyword>
<dbReference type="Proteomes" id="UP000231648">
    <property type="component" value="Unassembled WGS sequence"/>
</dbReference>